<dbReference type="EMBL" id="JAWJAC010000015">
    <property type="protein sequence ID" value="MDV2864995.1"/>
    <property type="molecule type" value="Genomic_DNA"/>
</dbReference>
<dbReference type="SUPFAM" id="SSF47413">
    <property type="entry name" value="lambda repressor-like DNA-binding domains"/>
    <property type="match status" value="1"/>
</dbReference>
<keyword evidence="3" id="KW-1185">Reference proteome</keyword>
<dbReference type="Pfam" id="PF01381">
    <property type="entry name" value="HTH_3"/>
    <property type="match status" value="1"/>
</dbReference>
<dbReference type="Proteomes" id="UP001286589">
    <property type="component" value="Unassembled WGS sequence"/>
</dbReference>
<dbReference type="AlphaFoldDB" id="A0AB35RSK1"/>
<evidence type="ECO:0000313" key="3">
    <source>
        <dbReference type="Proteomes" id="UP001286589"/>
    </source>
</evidence>
<evidence type="ECO:0000313" key="2">
    <source>
        <dbReference type="EMBL" id="MDV2864995.1"/>
    </source>
</evidence>
<evidence type="ECO:0000259" key="1">
    <source>
        <dbReference type="PROSITE" id="PS50943"/>
    </source>
</evidence>
<reference evidence="2 3" key="1">
    <citation type="submission" date="2023-10" db="EMBL/GenBank/DDBJ databases">
        <title>Phytobacter spp. The emergence of a new genus of hospital-origin enterobacteria encoding carbapenemases in Argentina.</title>
        <authorList>
            <person name="Vay C."/>
            <person name="Almuzara M."/>
            <person name="Traglia G.M."/>
            <person name="Campos J."/>
        </authorList>
    </citation>
    <scope>NUCLEOTIDE SEQUENCE [LARGE SCALE GENOMIC DNA]</scope>
    <source>
        <strain evidence="2 3">CVMA36</strain>
    </source>
</reference>
<dbReference type="GO" id="GO:0003677">
    <property type="term" value="F:DNA binding"/>
    <property type="evidence" value="ECO:0007669"/>
    <property type="project" value="InterPro"/>
</dbReference>
<dbReference type="CDD" id="cd00093">
    <property type="entry name" value="HTH_XRE"/>
    <property type="match status" value="1"/>
</dbReference>
<dbReference type="RefSeq" id="WP_103279732.1">
    <property type="nucleotide sequence ID" value="NZ_JAWJAC010000015.1"/>
</dbReference>
<dbReference type="PROSITE" id="PS50943">
    <property type="entry name" value="HTH_CROC1"/>
    <property type="match status" value="1"/>
</dbReference>
<dbReference type="SMART" id="SM00530">
    <property type="entry name" value="HTH_XRE"/>
    <property type="match status" value="1"/>
</dbReference>
<organism evidence="2 3">
    <name type="scientific">Phytobacter ursingii</name>
    <dbReference type="NCBI Taxonomy" id="1972431"/>
    <lineage>
        <taxon>Bacteria</taxon>
        <taxon>Pseudomonadati</taxon>
        <taxon>Pseudomonadota</taxon>
        <taxon>Gammaproteobacteria</taxon>
        <taxon>Enterobacterales</taxon>
        <taxon>Enterobacteriaceae</taxon>
        <taxon>Phytobacter</taxon>
    </lineage>
</organism>
<gene>
    <name evidence="2" type="ORF">R0H02_21330</name>
</gene>
<dbReference type="InterPro" id="IPR010982">
    <property type="entry name" value="Lambda_DNA-bd_dom_sf"/>
</dbReference>
<sequence>MSTNEEIAARIKKAREKRGISQKTLAEMCGWAQSRIGNYESGARGVGADDAIILSRALDMSPAEIMFGEQTSSLDILLQEKERKLLELFKQLPESDQDKMIDLFRIRLKEIDDYVEKYLRGRFTKMD</sequence>
<proteinExistence type="predicted"/>
<protein>
    <submittedName>
        <fullName evidence="2">Helix-turn-helix domain-containing protein</fullName>
    </submittedName>
</protein>
<feature type="domain" description="HTH cro/C1-type" evidence="1">
    <location>
        <begin position="11"/>
        <end position="65"/>
    </location>
</feature>
<dbReference type="InterPro" id="IPR001387">
    <property type="entry name" value="Cro/C1-type_HTH"/>
</dbReference>
<accession>A0AB35RSK1</accession>
<dbReference type="Gene3D" id="1.10.260.40">
    <property type="entry name" value="lambda repressor-like DNA-binding domains"/>
    <property type="match status" value="1"/>
</dbReference>
<name>A0AB35RSK1_9ENTR</name>
<comment type="caution">
    <text evidence="2">The sequence shown here is derived from an EMBL/GenBank/DDBJ whole genome shotgun (WGS) entry which is preliminary data.</text>
</comment>